<keyword evidence="3" id="KW-1185">Reference proteome</keyword>
<evidence type="ECO:0000313" key="3">
    <source>
        <dbReference type="Proteomes" id="UP000439903"/>
    </source>
</evidence>
<evidence type="ECO:0000256" key="1">
    <source>
        <dbReference type="SAM" id="MobiDB-lite"/>
    </source>
</evidence>
<dbReference type="EMBL" id="WTPW01000349">
    <property type="protein sequence ID" value="KAF0520577.1"/>
    <property type="molecule type" value="Genomic_DNA"/>
</dbReference>
<sequence>MALLIYIKTCGLICSDEESIPSFSSSSEDENFFDENNSFNETKYFLEKNYYFNENFENFDTFEEDRVSVNSFSHETSRSSPEAESPEIFLTKCLTAKEIIHSLTPIEYPPTCEEGIAIKNFIKRYDNTNDMLTAKSENEINQLFNKMKKRQRTEDLNKPVENKRKKSTKAKKKHQVIIINSEDSSENNYEANTNDNKLEYHERFLALKEHEPA</sequence>
<dbReference type="OrthoDB" id="2436009at2759"/>
<dbReference type="AlphaFoldDB" id="A0A8H4APT0"/>
<accession>A0A8H4APT0</accession>
<evidence type="ECO:0000313" key="2">
    <source>
        <dbReference type="EMBL" id="KAF0520577.1"/>
    </source>
</evidence>
<dbReference type="Proteomes" id="UP000439903">
    <property type="component" value="Unassembled WGS sequence"/>
</dbReference>
<protein>
    <submittedName>
        <fullName evidence="2">Uncharacterized protein</fullName>
    </submittedName>
</protein>
<feature type="region of interest" description="Disordered" evidence="1">
    <location>
        <begin position="151"/>
        <end position="194"/>
    </location>
</feature>
<feature type="compositionally biased region" description="Basic and acidic residues" evidence="1">
    <location>
        <begin position="152"/>
        <end position="162"/>
    </location>
</feature>
<reference evidence="2 3" key="1">
    <citation type="journal article" date="2019" name="Environ. Microbiol.">
        <title>At the nexus of three kingdoms: the genome of the mycorrhizal fungus Gigaspora margarita provides insights into plant, endobacterial and fungal interactions.</title>
        <authorList>
            <person name="Venice F."/>
            <person name="Ghignone S."/>
            <person name="Salvioli di Fossalunga A."/>
            <person name="Amselem J."/>
            <person name="Novero M."/>
            <person name="Xianan X."/>
            <person name="Sedzielewska Toro K."/>
            <person name="Morin E."/>
            <person name="Lipzen A."/>
            <person name="Grigoriev I.V."/>
            <person name="Henrissat B."/>
            <person name="Martin F.M."/>
            <person name="Bonfante P."/>
        </authorList>
    </citation>
    <scope>NUCLEOTIDE SEQUENCE [LARGE SCALE GENOMIC DNA]</scope>
    <source>
        <strain evidence="2 3">BEG34</strain>
    </source>
</reference>
<gene>
    <name evidence="2" type="ORF">F8M41_016223</name>
</gene>
<feature type="compositionally biased region" description="Basic residues" evidence="1">
    <location>
        <begin position="163"/>
        <end position="175"/>
    </location>
</feature>
<name>A0A8H4APT0_GIGMA</name>
<comment type="caution">
    <text evidence="2">The sequence shown here is derived from an EMBL/GenBank/DDBJ whole genome shotgun (WGS) entry which is preliminary data.</text>
</comment>
<organism evidence="2 3">
    <name type="scientific">Gigaspora margarita</name>
    <dbReference type="NCBI Taxonomy" id="4874"/>
    <lineage>
        <taxon>Eukaryota</taxon>
        <taxon>Fungi</taxon>
        <taxon>Fungi incertae sedis</taxon>
        <taxon>Mucoromycota</taxon>
        <taxon>Glomeromycotina</taxon>
        <taxon>Glomeromycetes</taxon>
        <taxon>Diversisporales</taxon>
        <taxon>Gigasporaceae</taxon>
        <taxon>Gigaspora</taxon>
    </lineage>
</organism>
<proteinExistence type="predicted"/>